<dbReference type="PANTHER" id="PTHR36932:SF1">
    <property type="entry name" value="CAPSULAR POLYSACCHARIDE BIOSYNTHESIS PROTEIN"/>
    <property type="match status" value="1"/>
</dbReference>
<dbReference type="AlphaFoldDB" id="I3YEV9"/>
<dbReference type="OrthoDB" id="580775at2"/>
<dbReference type="InterPro" id="IPR053158">
    <property type="entry name" value="CapK_Type1_Caps_Biosynth"/>
</dbReference>
<reference evidence="1 2" key="1">
    <citation type="submission" date="2012-06" db="EMBL/GenBank/DDBJ databases">
        <title>Complete sequence of Thiocystis violascens DSM 198.</title>
        <authorList>
            <consortium name="US DOE Joint Genome Institute"/>
            <person name="Lucas S."/>
            <person name="Han J."/>
            <person name="Lapidus A."/>
            <person name="Cheng J.-F."/>
            <person name="Goodwin L."/>
            <person name="Pitluck S."/>
            <person name="Peters L."/>
            <person name="Ovchinnikova G."/>
            <person name="Teshima H."/>
            <person name="Detter J.C."/>
            <person name="Han C."/>
            <person name="Tapia R."/>
            <person name="Land M."/>
            <person name="Hauser L."/>
            <person name="Kyrpides N."/>
            <person name="Ivanova N."/>
            <person name="Pagani I."/>
            <person name="Vogl K."/>
            <person name="Liu Z."/>
            <person name="Frigaard N.-U."/>
            <person name="Bryant D."/>
            <person name="Woyke T."/>
        </authorList>
    </citation>
    <scope>NUCLEOTIDE SEQUENCE [LARGE SCALE GENOMIC DNA]</scope>
    <source>
        <strain evidence="2">ATCC 17096 / DSM 198 / 6111</strain>
    </source>
</reference>
<dbReference type="HOGENOM" id="CLU_035301_5_0_6"/>
<dbReference type="STRING" id="765911.Thivi_3677"/>
<keyword evidence="2" id="KW-1185">Reference proteome</keyword>
<dbReference type="PANTHER" id="PTHR36932">
    <property type="entry name" value="CAPSULAR POLYSACCHARIDE BIOSYNTHESIS PROTEIN"/>
    <property type="match status" value="1"/>
</dbReference>
<evidence type="ECO:0000313" key="1">
    <source>
        <dbReference type="EMBL" id="AFL75527.1"/>
    </source>
</evidence>
<dbReference type="EMBL" id="CP003154">
    <property type="protein sequence ID" value="AFL75527.1"/>
    <property type="molecule type" value="Genomic_DNA"/>
</dbReference>
<dbReference type="Proteomes" id="UP000006062">
    <property type="component" value="Chromosome"/>
</dbReference>
<dbReference type="Gene3D" id="3.40.50.12780">
    <property type="entry name" value="N-terminal domain of ligase-like"/>
    <property type="match status" value="1"/>
</dbReference>
<sequence>MHPFLSRHLVYPLQERLLKRPTFPYLAALERSQWLSREELERLQMRKLAALLSLANAHCPWHARRLAEAGLGAITPNSELTRADLERIPTMDKADAQLHGEQMRWTGVPGGAFAYNTGGSSGQPLRFYYGRLRQAADAASRIRARRWWGVNVGQREVYLWGSPVELNKTDRIKTIRDHLLNQVVLNAFDMSQANMDTYLVVLERYDPVCLYGYASSVALLAAHAKERQRIPHLRSLKVVCTTGEPLYPHQRDIISEVFSVPVANEFGSRDSGFIGHETPAGQMLAMSESIFIEVLNPQGHPVGPNEIGEAVITGLCSDAQPFIRYHTGDTLSLSHEVCREGRGLHVIDQVVGRSTDFVVKSDGTVMHALSVIYILRAIEGVAEFKIVQHQLDLIEIQIVPNPRWQETNKLAIVQAFKRRLGDSIAVDIHLVDKIPPEASGKHRYVVSHVTLPVVTFVGHSQQQNTDAR</sequence>
<organism evidence="1 2">
    <name type="scientific">Thiocystis violascens (strain ATCC 17096 / DSM 198 / 6111)</name>
    <name type="common">Chromatium violascens</name>
    <dbReference type="NCBI Taxonomy" id="765911"/>
    <lineage>
        <taxon>Bacteria</taxon>
        <taxon>Pseudomonadati</taxon>
        <taxon>Pseudomonadota</taxon>
        <taxon>Gammaproteobacteria</taxon>
        <taxon>Chromatiales</taxon>
        <taxon>Chromatiaceae</taxon>
        <taxon>Thiocystis</taxon>
    </lineage>
</organism>
<dbReference type="InterPro" id="IPR042099">
    <property type="entry name" value="ANL_N_sf"/>
</dbReference>
<name>I3YEV9_THIV6</name>
<dbReference type="eggNOG" id="COG1541">
    <property type="taxonomic scope" value="Bacteria"/>
</dbReference>
<dbReference type="KEGG" id="tvi:Thivi_3677"/>
<proteinExistence type="predicted"/>
<protein>
    <submittedName>
        <fullName evidence="1">Coenzyme F390 synthetase</fullName>
    </submittedName>
</protein>
<accession>I3YEV9</accession>
<evidence type="ECO:0000313" key="2">
    <source>
        <dbReference type="Proteomes" id="UP000006062"/>
    </source>
</evidence>
<dbReference type="SUPFAM" id="SSF56801">
    <property type="entry name" value="Acetyl-CoA synthetase-like"/>
    <property type="match status" value="1"/>
</dbReference>
<gene>
    <name evidence="1" type="ordered locus">Thivi_3677</name>
</gene>
<dbReference type="RefSeq" id="WP_014779922.1">
    <property type="nucleotide sequence ID" value="NC_018012.1"/>
</dbReference>